<organism evidence="3">
    <name type="scientific">Bionectria ochroleuca</name>
    <name type="common">Gliocladium roseum</name>
    <dbReference type="NCBI Taxonomy" id="29856"/>
    <lineage>
        <taxon>Eukaryota</taxon>
        <taxon>Fungi</taxon>
        <taxon>Dikarya</taxon>
        <taxon>Ascomycota</taxon>
        <taxon>Pezizomycotina</taxon>
        <taxon>Sordariomycetes</taxon>
        <taxon>Hypocreomycetidae</taxon>
        <taxon>Hypocreales</taxon>
        <taxon>Bionectriaceae</taxon>
        <taxon>Clonostachys</taxon>
    </lineage>
</organism>
<dbReference type="InterPro" id="IPR001736">
    <property type="entry name" value="PLipase_D/transphosphatidylase"/>
</dbReference>
<name>A0A0B7JQB8_BIOOC</name>
<evidence type="ECO:0000259" key="2">
    <source>
        <dbReference type="PROSITE" id="PS50035"/>
    </source>
</evidence>
<reference evidence="3" key="1">
    <citation type="submission" date="2015-01" db="EMBL/GenBank/DDBJ databases">
        <authorList>
            <person name="Durling Mikael"/>
        </authorList>
    </citation>
    <scope>NUCLEOTIDE SEQUENCE</scope>
</reference>
<dbReference type="AlphaFoldDB" id="A0A0B7JQB8"/>
<dbReference type="GO" id="GO:0030572">
    <property type="term" value="F:phosphatidyltransferase activity"/>
    <property type="evidence" value="ECO:0007669"/>
    <property type="project" value="UniProtKB-ARBA"/>
</dbReference>
<proteinExistence type="predicted"/>
<dbReference type="CDD" id="cd00138">
    <property type="entry name" value="PLDc_SF"/>
    <property type="match status" value="2"/>
</dbReference>
<protein>
    <recommendedName>
        <fullName evidence="2">PLD phosphodiesterase domain-containing protein</fullName>
    </recommendedName>
</protein>
<feature type="compositionally biased region" description="Basic and acidic residues" evidence="1">
    <location>
        <begin position="22"/>
        <end position="32"/>
    </location>
</feature>
<dbReference type="InterPro" id="IPR025202">
    <property type="entry name" value="PLD-like_dom"/>
</dbReference>
<dbReference type="Pfam" id="PF13091">
    <property type="entry name" value="PLDc_2"/>
    <property type="match status" value="1"/>
</dbReference>
<feature type="domain" description="PLD phosphodiesterase" evidence="2">
    <location>
        <begin position="227"/>
        <end position="254"/>
    </location>
</feature>
<evidence type="ECO:0000256" key="1">
    <source>
        <dbReference type="SAM" id="MobiDB-lite"/>
    </source>
</evidence>
<evidence type="ECO:0000313" key="3">
    <source>
        <dbReference type="EMBL" id="CEO44885.1"/>
    </source>
</evidence>
<dbReference type="GO" id="GO:0032049">
    <property type="term" value="P:cardiolipin biosynthetic process"/>
    <property type="evidence" value="ECO:0007669"/>
    <property type="project" value="UniProtKB-ARBA"/>
</dbReference>
<feature type="region of interest" description="Disordered" evidence="1">
    <location>
        <begin position="20"/>
        <end position="64"/>
    </location>
</feature>
<dbReference type="Gene3D" id="3.30.870.10">
    <property type="entry name" value="Endonuclease Chain A"/>
    <property type="match status" value="2"/>
</dbReference>
<dbReference type="EMBL" id="CDPU01000001">
    <property type="protein sequence ID" value="CEO44885.1"/>
    <property type="molecule type" value="Genomic_DNA"/>
</dbReference>
<dbReference type="PROSITE" id="PS50035">
    <property type="entry name" value="PLD"/>
    <property type="match status" value="1"/>
</dbReference>
<sequence>MVSQYVYDLCHAGATVSSELAKNPRDTPEKIIQRLYGSQKPHTPHRQSNSSSDNDDKEDGSRDALQRAYECGQWPRDKPSRLFLRAFADSLACLEENPLAGMVSPPLMGSHGVVPLTIVAPLVSLMHHCANLIRKARKEVFFITCTWKASIAQHLIRDALVDLSKRAGMRGERVMVRIMFDQPGVWHALDSHQPVKSSTYDSKHVQLPFPHEIPNLELEVIGAHTIFLGTLHSKLLIVDGLAAAVMSNNVEDNANVEMLTHLEGPIVASIYDTALITWRKNLKERPSTIGQAQTTDKAVEAGVTRPENLEAGNLEDPHYDSDLKEEMAYANQGYDASEKVSRLEAVNHQLNLPIKTHIEATGPEIADGREMTPYFTTMTSQPVPMALVSRPPYGPLDAGNTYVPQNEAWLSLARNAKRSIFIQTPDLNAESLLKALAEAVKRGVEVTYYVCFGYNDAGEMIPGQGGTNEQAARRLIALLDGDKQALQLLHIYNYVAKDQDHPVHHSFKSRSCHIKLMIADETVGIQGSGNQDTQSWCHSQEVNVMVDSPEVCAQWRWGIEQNQNTRAFGRVSADGVWKDANGIHGQGYSGDPGMVDGLVRGVVGMVKKAMA</sequence>
<dbReference type="PANTHER" id="PTHR21248:SF11">
    <property type="entry name" value="PLD PHOSPHODIESTERASE DOMAIN-CONTAINING PROTEIN"/>
    <property type="match status" value="1"/>
</dbReference>
<dbReference type="SUPFAM" id="SSF56024">
    <property type="entry name" value="Phospholipase D/nuclease"/>
    <property type="match status" value="2"/>
</dbReference>
<accession>A0A0B7JQB8</accession>
<dbReference type="PANTHER" id="PTHR21248">
    <property type="entry name" value="CARDIOLIPIN SYNTHASE"/>
    <property type="match status" value="1"/>
</dbReference>
<gene>
    <name evidence="3" type="ORF">BN869_000000940_1</name>
</gene>